<dbReference type="PANTHER" id="PTHR30055">
    <property type="entry name" value="HTH-TYPE TRANSCRIPTIONAL REGULATOR RUTR"/>
    <property type="match status" value="1"/>
</dbReference>
<keyword evidence="3" id="KW-0804">Transcription</keyword>
<dbReference type="Pfam" id="PF00440">
    <property type="entry name" value="TetR_N"/>
    <property type="match status" value="1"/>
</dbReference>
<name>A0A7K3LKR6_9ACTN</name>
<feature type="region of interest" description="Disordered" evidence="5">
    <location>
        <begin position="1"/>
        <end position="22"/>
    </location>
</feature>
<evidence type="ECO:0000256" key="5">
    <source>
        <dbReference type="SAM" id="MobiDB-lite"/>
    </source>
</evidence>
<evidence type="ECO:0000256" key="3">
    <source>
        <dbReference type="ARBA" id="ARBA00023163"/>
    </source>
</evidence>
<evidence type="ECO:0000313" key="7">
    <source>
        <dbReference type="EMBL" id="NDK88836.1"/>
    </source>
</evidence>
<dbReference type="InterPro" id="IPR050109">
    <property type="entry name" value="HTH-type_TetR-like_transc_reg"/>
</dbReference>
<dbReference type="InterPro" id="IPR036271">
    <property type="entry name" value="Tet_transcr_reg_TetR-rel_C_sf"/>
</dbReference>
<dbReference type="InterPro" id="IPR049397">
    <property type="entry name" value="EthR_C"/>
</dbReference>
<dbReference type="RefSeq" id="WP_083533907.1">
    <property type="nucleotide sequence ID" value="NZ_JAADZU010000009.1"/>
</dbReference>
<dbReference type="PANTHER" id="PTHR30055:SF234">
    <property type="entry name" value="HTH-TYPE TRANSCRIPTIONAL REGULATOR BETI"/>
    <property type="match status" value="1"/>
</dbReference>
<dbReference type="Proteomes" id="UP000466307">
    <property type="component" value="Unassembled WGS sequence"/>
</dbReference>
<dbReference type="GO" id="GO:0000976">
    <property type="term" value="F:transcription cis-regulatory region binding"/>
    <property type="evidence" value="ECO:0007669"/>
    <property type="project" value="TreeGrafter"/>
</dbReference>
<evidence type="ECO:0000256" key="4">
    <source>
        <dbReference type="PROSITE-ProRule" id="PRU00335"/>
    </source>
</evidence>
<dbReference type="Gene3D" id="1.10.10.60">
    <property type="entry name" value="Homeodomain-like"/>
    <property type="match status" value="1"/>
</dbReference>
<dbReference type="PRINTS" id="PR00455">
    <property type="entry name" value="HTHTETR"/>
</dbReference>
<gene>
    <name evidence="7" type="ORF">GYA93_04470</name>
</gene>
<dbReference type="SUPFAM" id="SSF46689">
    <property type="entry name" value="Homeodomain-like"/>
    <property type="match status" value="1"/>
</dbReference>
<accession>A0A7K3LKR6</accession>
<feature type="DNA-binding region" description="H-T-H motif" evidence="4">
    <location>
        <begin position="47"/>
        <end position="66"/>
    </location>
</feature>
<keyword evidence="1" id="KW-0805">Transcription regulation</keyword>
<feature type="compositionally biased region" description="Basic and acidic residues" evidence="5">
    <location>
        <begin position="8"/>
        <end position="22"/>
    </location>
</feature>
<keyword evidence="8" id="KW-1185">Reference proteome</keyword>
<keyword evidence="2 4" id="KW-0238">DNA-binding</keyword>
<reference evidence="7 8" key="1">
    <citation type="submission" date="2020-01" db="EMBL/GenBank/DDBJ databases">
        <title>Investigation of new actinobacteria for the biodesulphurisation of diesel fuel.</title>
        <authorList>
            <person name="Athi Narayanan S.M."/>
        </authorList>
    </citation>
    <scope>NUCLEOTIDE SEQUENCE [LARGE SCALE GENOMIC DNA]</scope>
    <source>
        <strain evidence="7 8">213E</strain>
    </source>
</reference>
<evidence type="ECO:0000256" key="1">
    <source>
        <dbReference type="ARBA" id="ARBA00023015"/>
    </source>
</evidence>
<evidence type="ECO:0000259" key="6">
    <source>
        <dbReference type="PROSITE" id="PS50977"/>
    </source>
</evidence>
<dbReference type="EMBL" id="JAADZU010000009">
    <property type="protein sequence ID" value="NDK88836.1"/>
    <property type="molecule type" value="Genomic_DNA"/>
</dbReference>
<protein>
    <submittedName>
        <fullName evidence="7">TetR/AcrR family transcriptional regulator</fullName>
    </submittedName>
</protein>
<dbReference type="AlphaFoldDB" id="A0A7K3LKR6"/>
<proteinExistence type="predicted"/>
<dbReference type="PROSITE" id="PS50977">
    <property type="entry name" value="HTH_TETR_2"/>
    <property type="match status" value="1"/>
</dbReference>
<sequence>MSSDVTSPDDRPAKSVDQLSEKGRRTRDRLLDAARVVFERDGFIDSRVADIVKEAGAAYGTFYTYFPSKEAAFLAVIETQQDAIKEAARQHEAGVERLNARDVVEASNRAYLEGYGKHWRLMEAWSVAAAVDPEIGGLLEELIHFNIERTERSLLRLQQRGDISTDIDPHYAARALNAMVMQFSIRIFRDNPEGVDIDTAVRTITNIWCQGIGLGEDAPAFDATHP</sequence>
<feature type="domain" description="HTH tetR-type" evidence="6">
    <location>
        <begin position="24"/>
        <end position="84"/>
    </location>
</feature>
<dbReference type="SUPFAM" id="SSF48498">
    <property type="entry name" value="Tetracyclin repressor-like, C-terminal domain"/>
    <property type="match status" value="1"/>
</dbReference>
<evidence type="ECO:0000313" key="8">
    <source>
        <dbReference type="Proteomes" id="UP000466307"/>
    </source>
</evidence>
<dbReference type="Pfam" id="PF21313">
    <property type="entry name" value="EthR_C"/>
    <property type="match status" value="1"/>
</dbReference>
<comment type="caution">
    <text evidence="7">The sequence shown here is derived from an EMBL/GenBank/DDBJ whole genome shotgun (WGS) entry which is preliminary data.</text>
</comment>
<evidence type="ECO:0000256" key="2">
    <source>
        <dbReference type="ARBA" id="ARBA00023125"/>
    </source>
</evidence>
<dbReference type="GO" id="GO:0003700">
    <property type="term" value="F:DNA-binding transcription factor activity"/>
    <property type="evidence" value="ECO:0007669"/>
    <property type="project" value="TreeGrafter"/>
</dbReference>
<dbReference type="InterPro" id="IPR001647">
    <property type="entry name" value="HTH_TetR"/>
</dbReference>
<organism evidence="7 8">
    <name type="scientific">Gordonia desulfuricans</name>
    <dbReference type="NCBI Taxonomy" id="89051"/>
    <lineage>
        <taxon>Bacteria</taxon>
        <taxon>Bacillati</taxon>
        <taxon>Actinomycetota</taxon>
        <taxon>Actinomycetes</taxon>
        <taxon>Mycobacteriales</taxon>
        <taxon>Gordoniaceae</taxon>
        <taxon>Gordonia</taxon>
    </lineage>
</organism>
<dbReference type="InterPro" id="IPR009057">
    <property type="entry name" value="Homeodomain-like_sf"/>
</dbReference>
<dbReference type="Gene3D" id="1.10.357.10">
    <property type="entry name" value="Tetracycline Repressor, domain 2"/>
    <property type="match status" value="1"/>
</dbReference>